<evidence type="ECO:0000256" key="1">
    <source>
        <dbReference type="SAM" id="MobiDB-lite"/>
    </source>
</evidence>
<dbReference type="KEGG" id="gax:Pan161_07950"/>
<evidence type="ECO:0008006" key="4">
    <source>
        <dbReference type="Google" id="ProtNLM"/>
    </source>
</evidence>
<feature type="region of interest" description="Disordered" evidence="1">
    <location>
        <begin position="528"/>
        <end position="576"/>
    </location>
</feature>
<evidence type="ECO:0000313" key="3">
    <source>
        <dbReference type="Proteomes" id="UP000316855"/>
    </source>
</evidence>
<dbReference type="EMBL" id="CP036343">
    <property type="protein sequence ID" value="QDT89169.1"/>
    <property type="molecule type" value="Genomic_DNA"/>
</dbReference>
<name>A0A517V859_9PLAN</name>
<dbReference type="AlphaFoldDB" id="A0A517V859"/>
<keyword evidence="3" id="KW-1185">Reference proteome</keyword>
<feature type="compositionally biased region" description="Basic and acidic residues" evidence="1">
    <location>
        <begin position="559"/>
        <end position="576"/>
    </location>
</feature>
<sequence length="576" mass="61837">MSGNNVDISITGSDAGMMQVWQREQREMQKSIDRMEKLSRTGKKASKDTKRGFDSALGSVKQFSHNLLGTIGAVGGVTSGIALLRAELENLRRLNKKDANVQVPFQDSMVQAYKNSGGLFEPKELERKVIAIEKKTGVSPAKIAEAISSAFSAKGPKNQAEAEDAIKSTIAALKFSPKISGGDLADLTGAGIDLSKRFGFTPEQSLGFLQSVGGQARVVEPNMLANNAAPAIANLSSFGNTATESGALIAALTQGATDKTAAMTGTSAISLAAQLKERGIGKTTAEGIELLAADPELRKRFLEGGKFDGKKHPKASFEKNASVAIQQLFDPGSVTRDAYLGAKNAIGGKKEAQATYDLNVKAAGILAPTSDLRRESEAASETASIGSKISALKAESRDVVSRALDDAKYGWFDQKFLKTEFEAKLLTSDQDPRLVASEFLKLERDRNLMQGRFKMDRMLPQSSGLFDISGSIPDALNQKALEGTNFLSSGFLKMPEEKGPPAHAVVAADKLQRQIVILLDSLQRDRDQQKKATEAMEDVAKALKQQPSPATSTAVPPPRRREPFKLPAEKLNRGDR</sequence>
<dbReference type="Proteomes" id="UP000316855">
    <property type="component" value="Chromosome"/>
</dbReference>
<reference evidence="2 3" key="1">
    <citation type="submission" date="2019-02" db="EMBL/GenBank/DDBJ databases">
        <title>Deep-cultivation of Planctomycetes and their phenomic and genomic characterization uncovers novel biology.</title>
        <authorList>
            <person name="Wiegand S."/>
            <person name="Jogler M."/>
            <person name="Boedeker C."/>
            <person name="Pinto D."/>
            <person name="Vollmers J."/>
            <person name="Rivas-Marin E."/>
            <person name="Kohn T."/>
            <person name="Peeters S.H."/>
            <person name="Heuer A."/>
            <person name="Rast P."/>
            <person name="Oberbeckmann S."/>
            <person name="Bunk B."/>
            <person name="Jeske O."/>
            <person name="Meyerdierks A."/>
            <person name="Storesund J.E."/>
            <person name="Kallscheuer N."/>
            <person name="Luecker S."/>
            <person name="Lage O.M."/>
            <person name="Pohl T."/>
            <person name="Merkel B.J."/>
            <person name="Hornburger P."/>
            <person name="Mueller R.-W."/>
            <person name="Bruemmer F."/>
            <person name="Labrenz M."/>
            <person name="Spormann A.M."/>
            <person name="Op den Camp H."/>
            <person name="Overmann J."/>
            <person name="Amann R."/>
            <person name="Jetten M.S.M."/>
            <person name="Mascher T."/>
            <person name="Medema M.H."/>
            <person name="Devos D.P."/>
            <person name="Kaster A.-K."/>
            <person name="Ovreas L."/>
            <person name="Rohde M."/>
            <person name="Galperin M.Y."/>
            <person name="Jogler C."/>
        </authorList>
    </citation>
    <scope>NUCLEOTIDE SEQUENCE [LARGE SCALE GENOMIC DNA]</scope>
    <source>
        <strain evidence="2 3">Pan161</strain>
    </source>
</reference>
<evidence type="ECO:0000313" key="2">
    <source>
        <dbReference type="EMBL" id="QDT89169.1"/>
    </source>
</evidence>
<gene>
    <name evidence="2" type="ORF">Pan161_07950</name>
</gene>
<feature type="region of interest" description="Disordered" evidence="1">
    <location>
        <begin position="31"/>
        <end position="51"/>
    </location>
</feature>
<organism evidence="2 3">
    <name type="scientific">Gimesia algae</name>
    <dbReference type="NCBI Taxonomy" id="2527971"/>
    <lineage>
        <taxon>Bacteria</taxon>
        <taxon>Pseudomonadati</taxon>
        <taxon>Planctomycetota</taxon>
        <taxon>Planctomycetia</taxon>
        <taxon>Planctomycetales</taxon>
        <taxon>Planctomycetaceae</taxon>
        <taxon>Gimesia</taxon>
    </lineage>
</organism>
<proteinExistence type="predicted"/>
<protein>
    <recommendedName>
        <fullName evidence="4">Phage-related minor tail protein</fullName>
    </recommendedName>
</protein>
<feature type="compositionally biased region" description="Basic and acidic residues" evidence="1">
    <location>
        <begin position="528"/>
        <end position="541"/>
    </location>
</feature>
<accession>A0A517V859</accession>
<dbReference type="RefSeq" id="WP_145224263.1">
    <property type="nucleotide sequence ID" value="NZ_CP036343.1"/>
</dbReference>